<dbReference type="PATRIC" id="fig|106592.7.peg.3800"/>
<gene>
    <name evidence="3" type="ORF">AC244_25250</name>
</gene>
<dbReference type="Gene3D" id="3.30.1370.60">
    <property type="entry name" value="Hypothetical oxidoreductase yiak, domain 2"/>
    <property type="match status" value="1"/>
</dbReference>
<evidence type="ECO:0000313" key="3">
    <source>
        <dbReference type="EMBL" id="KOF14969.1"/>
    </source>
</evidence>
<comment type="caution">
    <text evidence="3">The sequence shown here is derived from an EMBL/GenBank/DDBJ whole genome shotgun (WGS) entry which is preliminary data.</text>
</comment>
<dbReference type="Proteomes" id="UP000037425">
    <property type="component" value="Unassembled WGS sequence"/>
</dbReference>
<dbReference type="InterPro" id="IPR043143">
    <property type="entry name" value="Mal/L-sulf/L-lact_DH-like_NADP"/>
</dbReference>
<accession>A0A0L8BK79</accession>
<dbReference type="EMBL" id="LGAP01000023">
    <property type="protein sequence ID" value="KOF14969.1"/>
    <property type="molecule type" value="Genomic_DNA"/>
</dbReference>
<dbReference type="RefSeq" id="WP_053251565.1">
    <property type="nucleotide sequence ID" value="NZ_LGAP01000023.1"/>
</dbReference>
<dbReference type="SUPFAM" id="SSF89733">
    <property type="entry name" value="L-sulfolactate dehydrogenase-like"/>
    <property type="match status" value="1"/>
</dbReference>
<dbReference type="InterPro" id="IPR036111">
    <property type="entry name" value="Mal/L-sulfo/L-lacto_DH-like_sf"/>
</dbReference>
<dbReference type="PANTHER" id="PTHR11091:SF0">
    <property type="entry name" value="MALATE DEHYDROGENASE"/>
    <property type="match status" value="1"/>
</dbReference>
<dbReference type="OrthoDB" id="9811519at2"/>
<protein>
    <submittedName>
        <fullName evidence="3">Malate dehydrogenase</fullName>
    </submittedName>
</protein>
<dbReference type="AlphaFoldDB" id="A0A0L8BK79"/>
<evidence type="ECO:0000313" key="4">
    <source>
        <dbReference type="Proteomes" id="UP000037425"/>
    </source>
</evidence>
<dbReference type="GO" id="GO:0016491">
    <property type="term" value="F:oxidoreductase activity"/>
    <property type="evidence" value="ECO:0007669"/>
    <property type="project" value="UniProtKB-KW"/>
</dbReference>
<dbReference type="InterPro" id="IPR003767">
    <property type="entry name" value="Malate/L-lactate_DH-like"/>
</dbReference>
<proteinExistence type="inferred from homology"/>
<dbReference type="PANTHER" id="PTHR11091">
    <property type="entry name" value="OXIDOREDUCTASE-RELATED"/>
    <property type="match status" value="1"/>
</dbReference>
<name>A0A0L8BK79_ENSAD</name>
<reference evidence="4" key="1">
    <citation type="submission" date="2015-07" db="EMBL/GenBank/DDBJ databases">
        <title>Whole genome sequence of an Ensifer adhaerens strain isolated from a cave pool in the Wind Cave National Park.</title>
        <authorList>
            <person name="Eng W.W.H."/>
            <person name="Gan H.M."/>
            <person name="Barton H.A."/>
            <person name="Savka M.A."/>
        </authorList>
    </citation>
    <scope>NUCLEOTIDE SEQUENCE [LARGE SCALE GENOMIC DNA]</scope>
    <source>
        <strain evidence="4">SD006</strain>
    </source>
</reference>
<organism evidence="3 4">
    <name type="scientific">Ensifer adhaerens</name>
    <name type="common">Sinorhizobium morelense</name>
    <dbReference type="NCBI Taxonomy" id="106592"/>
    <lineage>
        <taxon>Bacteria</taxon>
        <taxon>Pseudomonadati</taxon>
        <taxon>Pseudomonadota</taxon>
        <taxon>Alphaproteobacteria</taxon>
        <taxon>Hyphomicrobiales</taxon>
        <taxon>Rhizobiaceae</taxon>
        <taxon>Sinorhizobium/Ensifer group</taxon>
        <taxon>Ensifer</taxon>
    </lineage>
</organism>
<dbReference type="InterPro" id="IPR043144">
    <property type="entry name" value="Mal/L-sulf/L-lact_DH-like_ah"/>
</dbReference>
<keyword evidence="2" id="KW-0560">Oxidoreductase</keyword>
<dbReference type="Pfam" id="PF02615">
    <property type="entry name" value="Ldh_2"/>
    <property type="match status" value="1"/>
</dbReference>
<comment type="similarity">
    <text evidence="1">Belongs to the LDH2/MDH2 oxidoreductase family.</text>
</comment>
<evidence type="ECO:0000256" key="2">
    <source>
        <dbReference type="ARBA" id="ARBA00023002"/>
    </source>
</evidence>
<evidence type="ECO:0000256" key="1">
    <source>
        <dbReference type="ARBA" id="ARBA00006056"/>
    </source>
</evidence>
<sequence>MPDEILLDRKDAEALAIRACLAAGASELTARSLVNATLSAALYGSPSVGFPHLIDYLHSLKEGRVNGDPQPVFERPFPAFFASDADRGIAQLGFDLALEDFVATVNNFGVGVFTQKNSYTTGELGYYVRRLAEHGLISIAATNANAMMAPIPGGSPVYSTNPLAFGCPLGDSMPPVVIDQSSSATAYVNIVAAAAQQRPIPEGWAVDREGRATLDADEALTGALLPFGGRKGANIALMVEMLAAGLSGGSWSLDAADFMSGTRSPAVGLTLIAMLPGRPADQRVARASAQIGRLQGLGVYVPGTSKQPPSTEWVSLSRDTFEAISKIASEA</sequence>
<dbReference type="Gene3D" id="1.10.1530.10">
    <property type="match status" value="1"/>
</dbReference>